<dbReference type="Pfam" id="PF03576">
    <property type="entry name" value="Peptidase_S58"/>
    <property type="match status" value="1"/>
</dbReference>
<dbReference type="SUPFAM" id="SSF56266">
    <property type="entry name" value="DmpA/ArgJ-like"/>
    <property type="match status" value="1"/>
</dbReference>
<gene>
    <name evidence="2" type="ORF">UW78_C0021G0015</name>
</gene>
<dbReference type="PANTHER" id="PTHR36512:SF3">
    <property type="entry name" value="BLR5678 PROTEIN"/>
    <property type="match status" value="1"/>
</dbReference>
<evidence type="ECO:0000313" key="2">
    <source>
        <dbReference type="EMBL" id="KKT80951.1"/>
    </source>
</evidence>
<reference evidence="2 3" key="1">
    <citation type="journal article" date="2015" name="Nature">
        <title>rRNA introns, odd ribosomes, and small enigmatic genomes across a large radiation of phyla.</title>
        <authorList>
            <person name="Brown C.T."/>
            <person name="Hug L.A."/>
            <person name="Thomas B.C."/>
            <person name="Sharon I."/>
            <person name="Castelle C.J."/>
            <person name="Singh A."/>
            <person name="Wilkins M.J."/>
            <person name="Williams K.H."/>
            <person name="Banfield J.F."/>
        </authorList>
    </citation>
    <scope>NUCLEOTIDE SEQUENCE [LARGE SCALE GENOMIC DNA]</scope>
</reference>
<dbReference type="Proteomes" id="UP000034595">
    <property type="component" value="Unassembled WGS sequence"/>
</dbReference>
<dbReference type="EMBL" id="LCJQ01000021">
    <property type="protein sequence ID" value="KKT80951.1"/>
    <property type="molecule type" value="Genomic_DNA"/>
</dbReference>
<dbReference type="InterPro" id="IPR016117">
    <property type="entry name" value="ArgJ-like_dom_sf"/>
</dbReference>
<name>A0A0G1KB28_9BACT</name>
<proteinExistence type="inferred from homology"/>
<comment type="caution">
    <text evidence="2">The sequence shown here is derived from an EMBL/GenBank/DDBJ whole genome shotgun (WGS) entry which is preliminary data.</text>
</comment>
<dbReference type="InterPro" id="IPR005321">
    <property type="entry name" value="Peptidase_S58_DmpA"/>
</dbReference>
<evidence type="ECO:0000313" key="3">
    <source>
        <dbReference type="Proteomes" id="UP000034595"/>
    </source>
</evidence>
<protein>
    <submittedName>
        <fullName evidence="2">Peptidase family T4</fullName>
    </submittedName>
</protein>
<dbReference type="GO" id="GO:0004177">
    <property type="term" value="F:aminopeptidase activity"/>
    <property type="evidence" value="ECO:0007669"/>
    <property type="project" value="TreeGrafter"/>
</dbReference>
<dbReference type="AlphaFoldDB" id="A0A0G1KB28"/>
<dbReference type="CDD" id="cd02252">
    <property type="entry name" value="nylC_like"/>
    <property type="match status" value="1"/>
</dbReference>
<dbReference type="PANTHER" id="PTHR36512">
    <property type="entry name" value="D-AMINOPEPTIDASE"/>
    <property type="match status" value="1"/>
</dbReference>
<evidence type="ECO:0000256" key="1">
    <source>
        <dbReference type="ARBA" id="ARBA00007068"/>
    </source>
</evidence>
<dbReference type="Gene3D" id="3.60.70.12">
    <property type="entry name" value="L-amino peptidase D-ALA esterase/amidase"/>
    <property type="match status" value="1"/>
</dbReference>
<organism evidence="2 3">
    <name type="scientific">Candidatus Azambacteria bacterium GW2011_GWA1_44_9</name>
    <dbReference type="NCBI Taxonomy" id="1618610"/>
    <lineage>
        <taxon>Bacteria</taxon>
        <taxon>Candidatus Azamiibacteriota</taxon>
    </lineage>
</organism>
<comment type="similarity">
    <text evidence="1">Belongs to the peptidase S58 family.</text>
</comment>
<accession>A0A0G1KB28</accession>
<sequence>MKYLFLKQLGIKIGHVTKRMDLTGVTVFLIENGARIGIDIRGSSTGSLNTHAYGDTMSARTFVHAVVFSGGSAFGMESFTGVMKYLYEKNVGARFGSEMVPGVTGGVIYDRLVGKMSYPTKSDGYKAAEQASCLEYRMGNIGAGTGATMGKWANGICMKGGFGMAATHTGSDIIAAFVVTSAYGDVIHPKTKRWYIDSGGYPYGKNANQISQPQSANTTLALVATTIDLDRPALSKIASRCQDAFARAIFPVHTMVDGDMIFAISTKRDDQRKKKNKMNLSLDQICLAAEEAVIKAIKASVVNASGIAGFPAYREIVSS</sequence>